<dbReference type="InterPro" id="IPR014030">
    <property type="entry name" value="Ketoacyl_synth_N"/>
</dbReference>
<dbReference type="EC" id="2.3.1.179" evidence="3 11"/>
<keyword evidence="10 11" id="KW-0012">Acyltransferase</keyword>
<dbReference type="GO" id="GO:0005829">
    <property type="term" value="C:cytosol"/>
    <property type="evidence" value="ECO:0007669"/>
    <property type="project" value="TreeGrafter"/>
</dbReference>
<keyword evidence="9 11" id="KW-0275">Fatty acid biosynthesis</keyword>
<keyword evidence="6 11" id="KW-0808">Transferase</keyword>
<comment type="function">
    <text evidence="11">Involved in the type II fatty acid elongation cycle. Catalyzes the elongation of a wide range of acyl-ACP by the addition of two carbons from malonyl-ACP to an acyl acceptor. Can efficiently catalyze the conversion of palmitoleoyl-ACP (cis-hexadec-9-enoyl-ACP) to cis-vaccenoyl-ACP (cis-octadec-11-enoyl-ACP), an essential step in the thermal regulation of fatty acid composition.</text>
</comment>
<dbReference type="Pfam" id="PF02801">
    <property type="entry name" value="Ketoacyl-synt_C"/>
    <property type="match status" value="1"/>
</dbReference>
<protein>
    <recommendedName>
        <fullName evidence="4 11">3-oxoacyl-[acyl-carrier-protein] synthase 2</fullName>
        <ecNumber evidence="3 11">2.3.1.179</ecNumber>
    </recommendedName>
</protein>
<evidence type="ECO:0000256" key="9">
    <source>
        <dbReference type="ARBA" id="ARBA00023160"/>
    </source>
</evidence>
<keyword evidence="7" id="KW-0276">Fatty acid metabolism</keyword>
<comment type="pathway">
    <text evidence="1 11">Lipid metabolism; fatty acid biosynthesis.</text>
</comment>
<evidence type="ECO:0000256" key="3">
    <source>
        <dbReference type="ARBA" id="ARBA00012356"/>
    </source>
</evidence>
<evidence type="ECO:0000256" key="7">
    <source>
        <dbReference type="ARBA" id="ARBA00022832"/>
    </source>
</evidence>
<sequence>MLKPDPNDPIVVTGMGVVSPLGVGVDKVWERLIAGKSGIGPNTRFDVSEFASKIGGLVKRTEEDPEAGFDPLVAVDGKDVKKMDLFIQYGLVAAQEAIRQANWFPESEEDKEATATIIASGVGGSPIMAETAKIIIEKGPRRLSPFTVPAFLANLAAGWISIRYGYKGPIGTPVTACAASAQAIGDGMRLIMTGEAEVAVVGGAEGSVDPISIGGFAASRALNTTFNDEPEKASRPFDKGHAGFVLAEGAAVLVIEKLSHARKRGATPLAVVAGYGTSADAYHLTAGEPTGAGAQRAMRNAIKMADVSPDAIGYVSAHATSTEVGDAAEIEGIKAVFGDRGKDLSVSATKSSTGHLLGAAGAIATIFTVQAIRNGLLPATLNLDDPEPVADVFDLVPKVPHAKALDYALVNAFGFGGVNASLVLGKAPA</sequence>
<evidence type="ECO:0000313" key="13">
    <source>
        <dbReference type="EMBL" id="QEE21219.1"/>
    </source>
</evidence>
<dbReference type="NCBIfam" id="TIGR03150">
    <property type="entry name" value="fabF"/>
    <property type="match status" value="1"/>
</dbReference>
<comment type="catalytic activity">
    <reaction evidence="11">
        <text>a fatty acyl-[ACP] + malonyl-[ACP] + H(+) = a 3-oxoacyl-[ACP] + holo-[ACP] + CO2</text>
        <dbReference type="Rhea" id="RHEA:22836"/>
        <dbReference type="Rhea" id="RHEA-COMP:9623"/>
        <dbReference type="Rhea" id="RHEA-COMP:9685"/>
        <dbReference type="Rhea" id="RHEA-COMP:9916"/>
        <dbReference type="Rhea" id="RHEA-COMP:14125"/>
        <dbReference type="ChEBI" id="CHEBI:15378"/>
        <dbReference type="ChEBI" id="CHEBI:16526"/>
        <dbReference type="ChEBI" id="CHEBI:64479"/>
        <dbReference type="ChEBI" id="CHEBI:78449"/>
        <dbReference type="ChEBI" id="CHEBI:78776"/>
        <dbReference type="ChEBI" id="CHEBI:138651"/>
    </reaction>
</comment>
<dbReference type="SUPFAM" id="SSF53901">
    <property type="entry name" value="Thiolase-like"/>
    <property type="match status" value="2"/>
</dbReference>
<name>A0A5B9DR11_9HYPH</name>
<comment type="similarity">
    <text evidence="2 11 12">Belongs to the thiolase-like superfamily. Beta-ketoacyl-ACP synthases family.</text>
</comment>
<dbReference type="InterPro" id="IPR000794">
    <property type="entry name" value="Beta-ketoacyl_synthase"/>
</dbReference>
<keyword evidence="5 11" id="KW-0444">Lipid biosynthesis</keyword>
<dbReference type="SMART" id="SM00825">
    <property type="entry name" value="PKS_KS"/>
    <property type="match status" value="1"/>
</dbReference>
<dbReference type="Pfam" id="PF00109">
    <property type="entry name" value="ketoacyl-synt"/>
    <property type="match status" value="1"/>
</dbReference>
<comment type="catalytic activity">
    <reaction evidence="11">
        <text>(9Z)-hexadecenoyl-[ACP] + malonyl-[ACP] + H(+) = 3-oxo-(11Z)-octadecenoyl-[ACP] + holo-[ACP] + CO2</text>
        <dbReference type="Rhea" id="RHEA:55040"/>
        <dbReference type="Rhea" id="RHEA-COMP:9623"/>
        <dbReference type="Rhea" id="RHEA-COMP:9685"/>
        <dbReference type="Rhea" id="RHEA-COMP:10800"/>
        <dbReference type="Rhea" id="RHEA-COMP:14074"/>
        <dbReference type="ChEBI" id="CHEBI:15378"/>
        <dbReference type="ChEBI" id="CHEBI:16526"/>
        <dbReference type="ChEBI" id="CHEBI:64479"/>
        <dbReference type="ChEBI" id="CHEBI:78449"/>
        <dbReference type="ChEBI" id="CHEBI:83989"/>
        <dbReference type="ChEBI" id="CHEBI:138538"/>
        <dbReference type="EC" id="2.3.1.179"/>
    </reaction>
</comment>
<dbReference type="OrthoDB" id="9808669at2"/>
<evidence type="ECO:0000256" key="1">
    <source>
        <dbReference type="ARBA" id="ARBA00005194"/>
    </source>
</evidence>
<proteinExistence type="inferred from homology"/>
<organism evidence="13 14">
    <name type="scientific">Paradevosia tibetensis</name>
    <dbReference type="NCBI Taxonomy" id="1447062"/>
    <lineage>
        <taxon>Bacteria</taxon>
        <taxon>Pseudomonadati</taxon>
        <taxon>Pseudomonadota</taxon>
        <taxon>Alphaproteobacteria</taxon>
        <taxon>Hyphomicrobiales</taxon>
        <taxon>Devosiaceae</taxon>
        <taxon>Paradevosia</taxon>
    </lineage>
</organism>
<keyword evidence="14" id="KW-1185">Reference proteome</keyword>
<evidence type="ECO:0000313" key="14">
    <source>
        <dbReference type="Proteomes" id="UP000321062"/>
    </source>
</evidence>
<evidence type="ECO:0000256" key="4">
    <source>
        <dbReference type="ARBA" id="ARBA00014657"/>
    </source>
</evidence>
<dbReference type="KEGG" id="yti:FNA67_13975"/>
<evidence type="ECO:0000256" key="10">
    <source>
        <dbReference type="ARBA" id="ARBA00023315"/>
    </source>
</evidence>
<dbReference type="NCBIfam" id="NF005589">
    <property type="entry name" value="PRK07314.1"/>
    <property type="match status" value="1"/>
</dbReference>
<evidence type="ECO:0000256" key="5">
    <source>
        <dbReference type="ARBA" id="ARBA00022516"/>
    </source>
</evidence>
<dbReference type="InterPro" id="IPR014031">
    <property type="entry name" value="Ketoacyl_synth_C"/>
</dbReference>
<dbReference type="InterPro" id="IPR018201">
    <property type="entry name" value="Ketoacyl_synth_AS"/>
</dbReference>
<reference evidence="13 14" key="1">
    <citation type="journal article" date="2015" name="Int. J. Syst. Evol. Microbiol.">
        <title>Youhaiella tibetensis gen. nov., sp. nov., isolated from subsurface sediment.</title>
        <authorList>
            <person name="Wang Y.X."/>
            <person name="Huang F.Q."/>
            <person name="Nogi Y."/>
            <person name="Pang S.J."/>
            <person name="Wang P.K."/>
            <person name="Lv J."/>
        </authorList>
    </citation>
    <scope>NUCLEOTIDE SEQUENCE [LARGE SCALE GENOMIC DNA]</scope>
    <source>
        <strain evidence="14">fig4</strain>
    </source>
</reference>
<dbReference type="Gene3D" id="3.40.47.10">
    <property type="match status" value="1"/>
</dbReference>
<dbReference type="InterPro" id="IPR017568">
    <property type="entry name" value="3-oxoacyl-ACP_synth-2"/>
</dbReference>
<evidence type="ECO:0000256" key="11">
    <source>
        <dbReference type="PIRNR" id="PIRNR000447"/>
    </source>
</evidence>
<dbReference type="PIRSF" id="PIRSF000447">
    <property type="entry name" value="KAS_II"/>
    <property type="match status" value="1"/>
</dbReference>
<evidence type="ECO:0000256" key="12">
    <source>
        <dbReference type="RuleBase" id="RU003694"/>
    </source>
</evidence>
<keyword evidence="8" id="KW-0443">Lipid metabolism</keyword>
<dbReference type="CDD" id="cd00834">
    <property type="entry name" value="KAS_I_II"/>
    <property type="match status" value="1"/>
</dbReference>
<dbReference type="InterPro" id="IPR020841">
    <property type="entry name" value="PKS_Beta-ketoAc_synthase_dom"/>
</dbReference>
<dbReference type="NCBIfam" id="NF004970">
    <property type="entry name" value="PRK06333.1"/>
    <property type="match status" value="1"/>
</dbReference>
<dbReference type="GO" id="GO:0004315">
    <property type="term" value="F:3-oxoacyl-[acyl-carrier-protein] synthase activity"/>
    <property type="evidence" value="ECO:0007669"/>
    <property type="project" value="UniProtKB-UniRule"/>
</dbReference>
<dbReference type="PROSITE" id="PS00606">
    <property type="entry name" value="KS3_1"/>
    <property type="match status" value="1"/>
</dbReference>
<dbReference type="PROSITE" id="PS52004">
    <property type="entry name" value="KS3_2"/>
    <property type="match status" value="1"/>
</dbReference>
<evidence type="ECO:0000256" key="6">
    <source>
        <dbReference type="ARBA" id="ARBA00022679"/>
    </source>
</evidence>
<dbReference type="RefSeq" id="WP_049705740.1">
    <property type="nucleotide sequence ID" value="NZ_BMFM01000001.1"/>
</dbReference>
<dbReference type="PANTHER" id="PTHR11712">
    <property type="entry name" value="POLYKETIDE SYNTHASE-RELATED"/>
    <property type="match status" value="1"/>
</dbReference>
<gene>
    <name evidence="13" type="primary">fabF</name>
    <name evidence="13" type="ORF">FNA67_13975</name>
</gene>
<dbReference type="FunFam" id="3.40.47.10:FF:000018">
    <property type="entry name" value="3-oxoacyl-[acyl-carrier-protein] synthase 2"/>
    <property type="match status" value="1"/>
</dbReference>
<evidence type="ECO:0000256" key="8">
    <source>
        <dbReference type="ARBA" id="ARBA00023098"/>
    </source>
</evidence>
<dbReference type="InterPro" id="IPR016039">
    <property type="entry name" value="Thiolase-like"/>
</dbReference>
<dbReference type="GO" id="GO:0006633">
    <property type="term" value="P:fatty acid biosynthetic process"/>
    <property type="evidence" value="ECO:0007669"/>
    <property type="project" value="UniProtKB-UniRule"/>
</dbReference>
<dbReference type="UniPathway" id="UPA00094"/>
<dbReference type="PANTHER" id="PTHR11712:SF321">
    <property type="entry name" value="3-OXOACYL-[ACYL-CARRIER-PROTEIN] SYNTHASE 2"/>
    <property type="match status" value="1"/>
</dbReference>
<dbReference type="EMBL" id="CP041690">
    <property type="protein sequence ID" value="QEE21219.1"/>
    <property type="molecule type" value="Genomic_DNA"/>
</dbReference>
<dbReference type="Proteomes" id="UP000321062">
    <property type="component" value="Chromosome"/>
</dbReference>
<evidence type="ECO:0000256" key="2">
    <source>
        <dbReference type="ARBA" id="ARBA00008467"/>
    </source>
</evidence>
<accession>A0A5B9DR11</accession>
<dbReference type="AlphaFoldDB" id="A0A5B9DR11"/>